<feature type="transmembrane region" description="Helical" evidence="7">
    <location>
        <begin position="285"/>
        <end position="314"/>
    </location>
</feature>
<feature type="transmembrane region" description="Helical" evidence="7">
    <location>
        <begin position="197"/>
        <end position="218"/>
    </location>
</feature>
<feature type="transmembrane region" description="Helical" evidence="7">
    <location>
        <begin position="388"/>
        <end position="409"/>
    </location>
</feature>
<evidence type="ECO:0000256" key="1">
    <source>
        <dbReference type="ARBA" id="ARBA00004141"/>
    </source>
</evidence>
<dbReference type="PANTHER" id="PTHR11706">
    <property type="entry name" value="SOLUTE CARRIER PROTEIN FAMILY 11 MEMBER"/>
    <property type="match status" value="1"/>
</dbReference>
<dbReference type="Proteomes" id="UP000193420">
    <property type="component" value="Unassembled WGS sequence"/>
</dbReference>
<keyword evidence="4" id="KW-0769">Symport</keyword>
<dbReference type="EMBL" id="FXAO01000005">
    <property type="protein sequence ID" value="SMG36446.1"/>
    <property type="molecule type" value="Genomic_DNA"/>
</dbReference>
<keyword evidence="2" id="KW-0813">Transport</keyword>
<comment type="subcellular location">
    <subcellularLocation>
        <location evidence="1">Membrane</location>
        <topology evidence="1">Multi-pass membrane protein</topology>
    </subcellularLocation>
</comment>
<dbReference type="OrthoDB" id="9787548at2"/>
<dbReference type="GO" id="GO:0005384">
    <property type="term" value="F:manganese ion transmembrane transporter activity"/>
    <property type="evidence" value="ECO:0007669"/>
    <property type="project" value="TreeGrafter"/>
</dbReference>
<evidence type="ECO:0000256" key="2">
    <source>
        <dbReference type="ARBA" id="ARBA00022448"/>
    </source>
</evidence>
<protein>
    <submittedName>
        <fullName evidence="8">Mn2+ and Fe2+ transporters of the NRAMP family</fullName>
    </submittedName>
</protein>
<sequence length="413" mass="44791">MGNKSLFKKILLGLSAVGPGLFLIGYNIGTGSVTTMAKTGAEFGMGLFWAVVLSCIFTYILMVAYGKVTLVTGRTALFNFKQEFKWGWILSLYIILVLIIGELLALMGVMGIVADLVQEGVRLAFNGEIIQRGWIILFFVAILTFFLWFGRYKAFEKVLTVLVILMGLSFMVVFIMVRPDMMDILSGMVPSIPDTPGALGLIAAITGTTCSAAVFVMRSTVVAEKGWGINDLKKEKTDAFVSAFMMLFLSGIIMAVAAGTLHISGLKLDNTVEMISLFEPLGGKLAAFVLIIGITGAGLSTIFPIVLIAPWLLADYRGTPRNIHSKSSRALILGAMVFAFGTVFLEERPPALMVFSQAFQACILPAVAIPMFILINKQKLMGSNRASAKINLGLIAVILFSLLTTWFAITEFL</sequence>
<keyword evidence="9" id="KW-1185">Reference proteome</keyword>
<proteinExistence type="predicted"/>
<feature type="transmembrane region" description="Helical" evidence="7">
    <location>
        <begin position="351"/>
        <end position="376"/>
    </location>
</feature>
<dbReference type="RefSeq" id="WP_085499317.1">
    <property type="nucleotide sequence ID" value="NZ_FXAO01000005.1"/>
</dbReference>
<evidence type="ECO:0000256" key="7">
    <source>
        <dbReference type="SAM" id="Phobius"/>
    </source>
</evidence>
<feature type="transmembrane region" description="Helical" evidence="7">
    <location>
        <begin position="158"/>
        <end position="177"/>
    </location>
</feature>
<dbReference type="GO" id="GO:0015086">
    <property type="term" value="F:cadmium ion transmembrane transporter activity"/>
    <property type="evidence" value="ECO:0007669"/>
    <property type="project" value="TreeGrafter"/>
</dbReference>
<evidence type="ECO:0000313" key="9">
    <source>
        <dbReference type="Proteomes" id="UP000193420"/>
    </source>
</evidence>
<keyword evidence="3 7" id="KW-0812">Transmembrane</keyword>
<dbReference type="STRING" id="188872.SAMN03080602_02501"/>
<evidence type="ECO:0000256" key="6">
    <source>
        <dbReference type="ARBA" id="ARBA00023136"/>
    </source>
</evidence>
<feature type="transmembrane region" description="Helical" evidence="7">
    <location>
        <begin position="86"/>
        <end position="113"/>
    </location>
</feature>
<dbReference type="NCBIfam" id="NF037982">
    <property type="entry name" value="Nramp_1"/>
    <property type="match status" value="1"/>
</dbReference>
<dbReference type="GO" id="GO:0034755">
    <property type="term" value="P:iron ion transmembrane transport"/>
    <property type="evidence" value="ECO:0007669"/>
    <property type="project" value="TreeGrafter"/>
</dbReference>
<evidence type="ECO:0000256" key="3">
    <source>
        <dbReference type="ARBA" id="ARBA00022692"/>
    </source>
</evidence>
<evidence type="ECO:0000313" key="8">
    <source>
        <dbReference type="EMBL" id="SMG36446.1"/>
    </source>
</evidence>
<dbReference type="PANTHER" id="PTHR11706:SF33">
    <property type="entry name" value="NATURAL RESISTANCE-ASSOCIATED MACROPHAGE PROTEIN 2"/>
    <property type="match status" value="1"/>
</dbReference>
<dbReference type="InterPro" id="IPR001046">
    <property type="entry name" value="NRAMP_fam"/>
</dbReference>
<name>A0A1X7K7R6_9FLAO</name>
<dbReference type="AlphaFoldDB" id="A0A1X7K7R6"/>
<dbReference type="GO" id="GO:0015293">
    <property type="term" value="F:symporter activity"/>
    <property type="evidence" value="ECO:0007669"/>
    <property type="project" value="UniProtKB-KW"/>
</dbReference>
<keyword evidence="5 7" id="KW-1133">Transmembrane helix</keyword>
<accession>A0A1X7K7R6</accession>
<evidence type="ECO:0000256" key="5">
    <source>
        <dbReference type="ARBA" id="ARBA00022989"/>
    </source>
</evidence>
<reference evidence="9" key="1">
    <citation type="submission" date="2017-04" db="EMBL/GenBank/DDBJ databases">
        <authorList>
            <person name="Varghese N."/>
            <person name="Submissions S."/>
        </authorList>
    </citation>
    <scope>NUCLEOTIDE SEQUENCE [LARGE SCALE GENOMIC DNA]</scope>
    <source>
        <strain evidence="9">DSM 19835</strain>
    </source>
</reference>
<feature type="transmembrane region" description="Helical" evidence="7">
    <location>
        <begin position="133"/>
        <end position="151"/>
    </location>
</feature>
<organism evidence="8 9">
    <name type="scientific">Arenibacter troitsensis</name>
    <dbReference type="NCBI Taxonomy" id="188872"/>
    <lineage>
        <taxon>Bacteria</taxon>
        <taxon>Pseudomonadati</taxon>
        <taxon>Bacteroidota</taxon>
        <taxon>Flavobacteriia</taxon>
        <taxon>Flavobacteriales</taxon>
        <taxon>Flavobacteriaceae</taxon>
        <taxon>Arenibacter</taxon>
    </lineage>
</organism>
<gene>
    <name evidence="8" type="ORF">SAMN03080602_02501</name>
</gene>
<keyword evidence="6 7" id="KW-0472">Membrane</keyword>
<feature type="transmembrane region" description="Helical" evidence="7">
    <location>
        <begin position="326"/>
        <end position="345"/>
    </location>
</feature>
<feature type="transmembrane region" description="Helical" evidence="7">
    <location>
        <begin position="47"/>
        <end position="65"/>
    </location>
</feature>
<evidence type="ECO:0000256" key="4">
    <source>
        <dbReference type="ARBA" id="ARBA00022847"/>
    </source>
</evidence>
<feature type="transmembrane region" description="Helical" evidence="7">
    <location>
        <begin position="239"/>
        <end position="265"/>
    </location>
</feature>
<dbReference type="Pfam" id="PF01566">
    <property type="entry name" value="Nramp"/>
    <property type="match status" value="1"/>
</dbReference>
<dbReference type="GO" id="GO:0005886">
    <property type="term" value="C:plasma membrane"/>
    <property type="evidence" value="ECO:0007669"/>
    <property type="project" value="TreeGrafter"/>
</dbReference>